<dbReference type="InterPro" id="IPR008538">
    <property type="entry name" value="Uma2"/>
</dbReference>
<dbReference type="RefSeq" id="WP_145358172.1">
    <property type="nucleotide sequence ID" value="NZ_CP036265.1"/>
</dbReference>
<evidence type="ECO:0000313" key="2">
    <source>
        <dbReference type="EMBL" id="QDT15366.1"/>
    </source>
</evidence>
<evidence type="ECO:0000313" key="3">
    <source>
        <dbReference type="Proteomes" id="UP000318741"/>
    </source>
</evidence>
<sequence length="223" mass="24259">MSALAPPSAEMPPGTRVVLDGVDWETYVRLADAPDTECFRFTFDEPTGRLEMERQGGFLHEVTSAAIALLTTAFARERGIRTHGVGSLSLRRPGSGGADPDESFYISSFDRLPARDTNVPDLERELPPDLVIEVDVTSPGVSKLPIYARLGVKEVWVWAEDALVCHRLNDAGEYDATTDSGELPGFPLAFAAELIRQRPDAADAELQDALIARLRENRGGPPG</sequence>
<dbReference type="EMBL" id="CP036265">
    <property type="protein sequence ID" value="QDT15366.1"/>
    <property type="molecule type" value="Genomic_DNA"/>
</dbReference>
<dbReference type="Gene3D" id="3.90.1570.10">
    <property type="entry name" value="tt1808, chain A"/>
    <property type="match status" value="1"/>
</dbReference>
<dbReference type="PANTHER" id="PTHR47152">
    <property type="entry name" value="SLR2084 PROTEIN-RELATED"/>
    <property type="match status" value="1"/>
</dbReference>
<dbReference type="CDD" id="cd06260">
    <property type="entry name" value="DUF820-like"/>
    <property type="match status" value="1"/>
</dbReference>
<reference evidence="2 3" key="1">
    <citation type="submission" date="2019-02" db="EMBL/GenBank/DDBJ databases">
        <title>Deep-cultivation of Planctomycetes and their phenomic and genomic characterization uncovers novel biology.</title>
        <authorList>
            <person name="Wiegand S."/>
            <person name="Jogler M."/>
            <person name="Boedeker C."/>
            <person name="Pinto D."/>
            <person name="Vollmers J."/>
            <person name="Rivas-Marin E."/>
            <person name="Kohn T."/>
            <person name="Peeters S.H."/>
            <person name="Heuer A."/>
            <person name="Rast P."/>
            <person name="Oberbeckmann S."/>
            <person name="Bunk B."/>
            <person name="Jeske O."/>
            <person name="Meyerdierks A."/>
            <person name="Storesund J.E."/>
            <person name="Kallscheuer N."/>
            <person name="Luecker S."/>
            <person name="Lage O.M."/>
            <person name="Pohl T."/>
            <person name="Merkel B.J."/>
            <person name="Hornburger P."/>
            <person name="Mueller R.-W."/>
            <person name="Bruemmer F."/>
            <person name="Labrenz M."/>
            <person name="Spormann A.M."/>
            <person name="Op den Camp H."/>
            <person name="Overmann J."/>
            <person name="Amann R."/>
            <person name="Jetten M.S.M."/>
            <person name="Mascher T."/>
            <person name="Medema M.H."/>
            <person name="Devos D.P."/>
            <person name="Kaster A.-K."/>
            <person name="Ovreas L."/>
            <person name="Rohde M."/>
            <person name="Galperin M.Y."/>
            <person name="Jogler C."/>
        </authorList>
    </citation>
    <scope>NUCLEOTIDE SEQUENCE [LARGE SCALE GENOMIC DNA]</scope>
    <source>
        <strain evidence="2 3">CA12</strain>
    </source>
</reference>
<dbReference type="InterPro" id="IPR012296">
    <property type="entry name" value="Nuclease_put_TT1808"/>
</dbReference>
<feature type="domain" description="Putative restriction endonuclease" evidence="1">
    <location>
        <begin position="24"/>
        <end position="178"/>
    </location>
</feature>
<accession>A0A517P7K7</accession>
<dbReference type="InterPro" id="IPR011335">
    <property type="entry name" value="Restrct_endonuc-II-like"/>
</dbReference>
<dbReference type="SUPFAM" id="SSF52980">
    <property type="entry name" value="Restriction endonuclease-like"/>
    <property type="match status" value="1"/>
</dbReference>
<protein>
    <recommendedName>
        <fullName evidence="1">Putative restriction endonuclease domain-containing protein</fullName>
    </recommendedName>
</protein>
<evidence type="ECO:0000259" key="1">
    <source>
        <dbReference type="Pfam" id="PF05685"/>
    </source>
</evidence>
<keyword evidence="3" id="KW-1185">Reference proteome</keyword>
<organism evidence="2 3">
    <name type="scientific">Alienimonas californiensis</name>
    <dbReference type="NCBI Taxonomy" id="2527989"/>
    <lineage>
        <taxon>Bacteria</taxon>
        <taxon>Pseudomonadati</taxon>
        <taxon>Planctomycetota</taxon>
        <taxon>Planctomycetia</taxon>
        <taxon>Planctomycetales</taxon>
        <taxon>Planctomycetaceae</taxon>
        <taxon>Alienimonas</taxon>
    </lineage>
</organism>
<name>A0A517P7K7_9PLAN</name>
<gene>
    <name evidence="2" type="ORF">CA12_14510</name>
</gene>
<dbReference type="OrthoDB" id="275506at2"/>
<dbReference type="AlphaFoldDB" id="A0A517P7K7"/>
<dbReference type="Proteomes" id="UP000318741">
    <property type="component" value="Chromosome"/>
</dbReference>
<dbReference type="Pfam" id="PF05685">
    <property type="entry name" value="Uma2"/>
    <property type="match status" value="1"/>
</dbReference>
<proteinExistence type="predicted"/>
<dbReference type="KEGG" id="acaf:CA12_14510"/>